<name>A0A644Y7U2_9ZZZZ</name>
<dbReference type="CDD" id="cd04301">
    <property type="entry name" value="NAT_SF"/>
    <property type="match status" value="1"/>
</dbReference>
<evidence type="ECO:0000259" key="1">
    <source>
        <dbReference type="PROSITE" id="PS51186"/>
    </source>
</evidence>
<evidence type="ECO:0000313" key="2">
    <source>
        <dbReference type="EMBL" id="MPM24615.1"/>
    </source>
</evidence>
<dbReference type="Gene3D" id="3.40.630.30">
    <property type="match status" value="1"/>
</dbReference>
<dbReference type="InterPro" id="IPR000182">
    <property type="entry name" value="GNAT_dom"/>
</dbReference>
<gene>
    <name evidence="2" type="ORF">SDC9_71098</name>
</gene>
<accession>A0A644Y7U2</accession>
<dbReference type="GO" id="GO:0016747">
    <property type="term" value="F:acyltransferase activity, transferring groups other than amino-acyl groups"/>
    <property type="evidence" value="ECO:0007669"/>
    <property type="project" value="InterPro"/>
</dbReference>
<dbReference type="EMBL" id="VSSQ01004304">
    <property type="protein sequence ID" value="MPM24615.1"/>
    <property type="molecule type" value="Genomic_DNA"/>
</dbReference>
<proteinExistence type="predicted"/>
<dbReference type="PROSITE" id="PS51186">
    <property type="entry name" value="GNAT"/>
    <property type="match status" value="1"/>
</dbReference>
<comment type="caution">
    <text evidence="2">The sequence shown here is derived from an EMBL/GenBank/DDBJ whole genome shotgun (WGS) entry which is preliminary data.</text>
</comment>
<sequence>MKREASEHRLKHGMVVTVRNLERKDASLAVAYMQTMYASSHFLARDVEEWTITVEEEAEWLTKANNDDKRIILGALCNGQLAGLCDFSPVSTLKRMTHRAQCGLSVAPEFQHSGIGELLMRILLETARNAGYEQMELEVVSSNTKAVNLYKKLMFTTCGTIQRGMRYKDGTYADLDIMMCRLD</sequence>
<dbReference type="PANTHER" id="PTHR43072">
    <property type="entry name" value="N-ACETYLTRANSFERASE"/>
    <property type="match status" value="1"/>
</dbReference>
<dbReference type="SUPFAM" id="SSF55729">
    <property type="entry name" value="Acyl-CoA N-acyltransferases (Nat)"/>
    <property type="match status" value="1"/>
</dbReference>
<feature type="domain" description="N-acetyltransferase" evidence="1">
    <location>
        <begin position="16"/>
        <end position="183"/>
    </location>
</feature>
<dbReference type="InterPro" id="IPR016181">
    <property type="entry name" value="Acyl_CoA_acyltransferase"/>
</dbReference>
<dbReference type="Pfam" id="PF00583">
    <property type="entry name" value="Acetyltransf_1"/>
    <property type="match status" value="1"/>
</dbReference>
<reference evidence="2" key="1">
    <citation type="submission" date="2019-08" db="EMBL/GenBank/DDBJ databases">
        <authorList>
            <person name="Kucharzyk K."/>
            <person name="Murdoch R.W."/>
            <person name="Higgins S."/>
            <person name="Loffler F."/>
        </authorList>
    </citation>
    <scope>NUCLEOTIDE SEQUENCE</scope>
</reference>
<dbReference type="AlphaFoldDB" id="A0A644Y7U2"/>
<protein>
    <recommendedName>
        <fullName evidence="1">N-acetyltransferase domain-containing protein</fullName>
    </recommendedName>
</protein>
<organism evidence="2">
    <name type="scientific">bioreactor metagenome</name>
    <dbReference type="NCBI Taxonomy" id="1076179"/>
    <lineage>
        <taxon>unclassified sequences</taxon>
        <taxon>metagenomes</taxon>
        <taxon>ecological metagenomes</taxon>
    </lineage>
</organism>